<feature type="domain" description="BZIP" evidence="3">
    <location>
        <begin position="287"/>
        <end position="338"/>
    </location>
</feature>
<feature type="region of interest" description="Disordered" evidence="2">
    <location>
        <begin position="143"/>
        <end position="173"/>
    </location>
</feature>
<feature type="compositionally biased region" description="Basic and acidic residues" evidence="2">
    <location>
        <begin position="11"/>
        <end position="22"/>
    </location>
</feature>
<dbReference type="Gene3D" id="1.20.5.170">
    <property type="match status" value="1"/>
</dbReference>
<sequence>MDGNSQNKHQHGNERQHEQEDVEHLFDSLLNGGDTAGDFDAMFASSFGVPMTMQMSMPGLDLHGIDFDMGGLSGFNSQPVGITKPTSSSSSSTAVAGTSANYHSTVPLPLLPTMSVMPVMPAPSARVQQALASDIASEALVLLEGPAKKKPGRKKKGSEQTQNTTATPASHAELHHSIKTEHIAASPSASISSVSDTTVVSKKRKLTSAPPTLSAPVSPASPIADSTRKSIEIAPQPLENSAFLPTSVRKLSISATEYLTLPASMSPNSNFLTPSPQPVQVTPPPVLTKHQERMMKNRASADESRKKHKDHVEKLEKICRELVIENEALKKRVLEVEKWAEQAVQQQQAAATAAMASFTQPALGSAVSAGSVSPASVGCDSISIDGFLSDAPFGSLPSPTIPPATNAANLFEMFFGGGDYFPTNNSASSVSLPNQTKAGVKGTILLAFLFSFSMLVFPTSLFQQSSPHFYTSTPSPSSHHSSAAAVPTPVSAYFPKLFNSPVSNGISSYIPRVLAPLANRQNPSLNGNPALSLIDSGSASTRGDTLVVYTPLLQTSSNKLLGLPGRTAFLTIGPTNSYPHSPAATRPTHTTPESPRVVLTNAGNTPVTIGIEALLALISVDAGGNGDLRISKARLEALRGLLISDSSSITTATTGVTVIPAPTTLASADKSSKMKQRTDLIAQGRPLVFDSEVERDNDSFYYGAQASIVVEEVDAVVVPGIPPIKEDGDRASVKRRNIARNRADGRISESSSDGISTFSDAMVPRLSESGSTVKGGLYEEGAYCPIVNGPVLSLVADLGGISEEETTTGKIDEEENEQSGYRLMLDVQVVGAKLVRY</sequence>
<comment type="caution">
    <text evidence="4">The sequence shown here is derived from an EMBL/GenBank/DDBJ whole genome shotgun (WGS) entry which is preliminary data.</text>
</comment>
<feature type="coiled-coil region" evidence="1">
    <location>
        <begin position="305"/>
        <end position="332"/>
    </location>
</feature>
<dbReference type="Pfam" id="PF00170">
    <property type="entry name" value="bZIP_1"/>
    <property type="match status" value="1"/>
</dbReference>
<dbReference type="Proteomes" id="UP001211907">
    <property type="component" value="Unassembled WGS sequence"/>
</dbReference>
<keyword evidence="5" id="KW-1185">Reference proteome</keyword>
<proteinExistence type="predicted"/>
<evidence type="ECO:0000313" key="4">
    <source>
        <dbReference type="EMBL" id="KAJ3092682.1"/>
    </source>
</evidence>
<evidence type="ECO:0000256" key="2">
    <source>
        <dbReference type="SAM" id="MobiDB-lite"/>
    </source>
</evidence>
<evidence type="ECO:0000256" key="1">
    <source>
        <dbReference type="SAM" id="Coils"/>
    </source>
</evidence>
<dbReference type="InterPro" id="IPR046347">
    <property type="entry name" value="bZIP_sf"/>
</dbReference>
<dbReference type="AlphaFoldDB" id="A0AAD5XCE9"/>
<feature type="compositionally biased region" description="Polar residues" evidence="2">
    <location>
        <begin position="159"/>
        <end position="168"/>
    </location>
</feature>
<dbReference type="PROSITE" id="PS00036">
    <property type="entry name" value="BZIP_BASIC"/>
    <property type="match status" value="1"/>
</dbReference>
<dbReference type="GO" id="GO:0003700">
    <property type="term" value="F:DNA-binding transcription factor activity"/>
    <property type="evidence" value="ECO:0007669"/>
    <property type="project" value="InterPro"/>
</dbReference>
<dbReference type="PROSITE" id="PS50217">
    <property type="entry name" value="BZIP"/>
    <property type="match status" value="1"/>
</dbReference>
<protein>
    <recommendedName>
        <fullName evidence="3">BZIP domain-containing protein</fullName>
    </recommendedName>
</protein>
<accession>A0AAD5XCE9</accession>
<dbReference type="SUPFAM" id="SSF57959">
    <property type="entry name" value="Leucine zipper domain"/>
    <property type="match status" value="1"/>
</dbReference>
<gene>
    <name evidence="4" type="ORF">HK100_006883</name>
</gene>
<feature type="region of interest" description="Disordered" evidence="2">
    <location>
        <begin position="202"/>
        <end position="226"/>
    </location>
</feature>
<dbReference type="EMBL" id="JADGJH010003208">
    <property type="protein sequence ID" value="KAJ3092682.1"/>
    <property type="molecule type" value="Genomic_DNA"/>
</dbReference>
<name>A0AAD5XCE9_9FUNG</name>
<dbReference type="CDD" id="cd14686">
    <property type="entry name" value="bZIP"/>
    <property type="match status" value="1"/>
</dbReference>
<reference evidence="4" key="1">
    <citation type="submission" date="2020-05" db="EMBL/GenBank/DDBJ databases">
        <title>Phylogenomic resolution of chytrid fungi.</title>
        <authorList>
            <person name="Stajich J.E."/>
            <person name="Amses K."/>
            <person name="Simmons R."/>
            <person name="Seto K."/>
            <person name="Myers J."/>
            <person name="Bonds A."/>
            <person name="Quandt C.A."/>
            <person name="Barry K."/>
            <person name="Liu P."/>
            <person name="Grigoriev I."/>
            <person name="Longcore J.E."/>
            <person name="James T.Y."/>
        </authorList>
    </citation>
    <scope>NUCLEOTIDE SEQUENCE</scope>
    <source>
        <strain evidence="4">JEL0513</strain>
    </source>
</reference>
<evidence type="ECO:0000259" key="3">
    <source>
        <dbReference type="PROSITE" id="PS50217"/>
    </source>
</evidence>
<dbReference type="InterPro" id="IPR004827">
    <property type="entry name" value="bZIP"/>
</dbReference>
<keyword evidence="1" id="KW-0175">Coiled coil</keyword>
<organism evidence="4 5">
    <name type="scientific">Physocladia obscura</name>
    <dbReference type="NCBI Taxonomy" id="109957"/>
    <lineage>
        <taxon>Eukaryota</taxon>
        <taxon>Fungi</taxon>
        <taxon>Fungi incertae sedis</taxon>
        <taxon>Chytridiomycota</taxon>
        <taxon>Chytridiomycota incertae sedis</taxon>
        <taxon>Chytridiomycetes</taxon>
        <taxon>Chytridiales</taxon>
        <taxon>Chytriomycetaceae</taxon>
        <taxon>Physocladia</taxon>
    </lineage>
</organism>
<evidence type="ECO:0000313" key="5">
    <source>
        <dbReference type="Proteomes" id="UP001211907"/>
    </source>
</evidence>
<dbReference type="SMART" id="SM00338">
    <property type="entry name" value="BRLZ"/>
    <property type="match status" value="1"/>
</dbReference>
<feature type="region of interest" description="Disordered" evidence="2">
    <location>
        <begin position="1"/>
        <end position="22"/>
    </location>
</feature>